<feature type="chain" id="PRO_5040913355" evidence="6">
    <location>
        <begin position="25"/>
        <end position="226"/>
    </location>
</feature>
<evidence type="ECO:0000256" key="1">
    <source>
        <dbReference type="ARBA" id="ARBA00004498"/>
    </source>
</evidence>
<evidence type="ECO:0000256" key="4">
    <source>
        <dbReference type="ARBA" id="ARBA00022729"/>
    </source>
</evidence>
<evidence type="ECO:0000256" key="5">
    <source>
        <dbReference type="ARBA" id="ARBA00023157"/>
    </source>
</evidence>
<name>A0A9W7WEZ5_TRIRA</name>
<keyword evidence="5" id="KW-1015">Disulfide bond</keyword>
<evidence type="ECO:0000313" key="9">
    <source>
        <dbReference type="Proteomes" id="UP001059041"/>
    </source>
</evidence>
<protein>
    <submittedName>
        <fullName evidence="8">Multimerin-2</fullName>
    </submittedName>
</protein>
<organism evidence="8 9">
    <name type="scientific">Triplophysa rosa</name>
    <name type="common">Cave loach</name>
    <dbReference type="NCBI Taxonomy" id="992332"/>
    <lineage>
        <taxon>Eukaryota</taxon>
        <taxon>Metazoa</taxon>
        <taxon>Chordata</taxon>
        <taxon>Craniata</taxon>
        <taxon>Vertebrata</taxon>
        <taxon>Euteleostomi</taxon>
        <taxon>Actinopterygii</taxon>
        <taxon>Neopterygii</taxon>
        <taxon>Teleostei</taxon>
        <taxon>Ostariophysi</taxon>
        <taxon>Cypriniformes</taxon>
        <taxon>Nemacheilidae</taxon>
        <taxon>Triplophysa</taxon>
    </lineage>
</organism>
<feature type="signal peptide" evidence="6">
    <location>
        <begin position="1"/>
        <end position="24"/>
    </location>
</feature>
<evidence type="ECO:0000256" key="2">
    <source>
        <dbReference type="ARBA" id="ARBA00022525"/>
    </source>
</evidence>
<reference evidence="8" key="1">
    <citation type="submission" date="2021-02" db="EMBL/GenBank/DDBJ databases">
        <title>Comparative genomics reveals that relaxation of natural selection precedes convergent phenotypic evolution of cavefish.</title>
        <authorList>
            <person name="Peng Z."/>
        </authorList>
    </citation>
    <scope>NUCLEOTIDE SEQUENCE</scope>
    <source>
        <tissue evidence="8">Muscle</tissue>
    </source>
</reference>
<keyword evidence="9" id="KW-1185">Reference proteome</keyword>
<dbReference type="GO" id="GO:0005576">
    <property type="term" value="C:extracellular region"/>
    <property type="evidence" value="ECO:0007669"/>
    <property type="project" value="UniProtKB-SubCell"/>
</dbReference>
<evidence type="ECO:0000256" key="3">
    <source>
        <dbReference type="ARBA" id="ARBA00022530"/>
    </source>
</evidence>
<evidence type="ECO:0000256" key="6">
    <source>
        <dbReference type="SAM" id="SignalP"/>
    </source>
</evidence>
<dbReference type="PANTHER" id="PTHR15427">
    <property type="entry name" value="EMILIN ELASTIN MICROFIBRIL INTERFACE-LOCATED PROTEIN ELASTIN MICROFIBRIL INTERFACER"/>
    <property type="match status" value="1"/>
</dbReference>
<sequence>MAQTLPLLVFAVLNSLSCHSEVRARDPDVEEEEAVGLGERAQQMPGAFGTDHLPTHDHRHHSISVSMAPVGAPQNSVNPLRERLHPPAHRGNWCSYVNQRVVTTALLCGTETQTVKSVNPCPDGVPDCQIIMYKLSSRPMYKQKQTTLSSVHWQCCPGYRGHNCLEKAKSRQDQSESQHSGESKVNDNNGSGKFVVLVCASLASPLTFHTRHLLHVCFFKMTFFCF</sequence>
<keyword evidence="4 6" id="KW-0732">Signal</keyword>
<dbReference type="InterPro" id="IPR011489">
    <property type="entry name" value="EMI_domain"/>
</dbReference>
<comment type="caution">
    <text evidence="8">The sequence shown here is derived from an EMBL/GenBank/DDBJ whole genome shotgun (WGS) entry which is preliminary data.</text>
</comment>
<evidence type="ECO:0000259" key="7">
    <source>
        <dbReference type="PROSITE" id="PS51041"/>
    </source>
</evidence>
<gene>
    <name evidence="8" type="ORF">IRJ41_003056</name>
</gene>
<evidence type="ECO:0000313" key="8">
    <source>
        <dbReference type="EMBL" id="KAI7796639.1"/>
    </source>
</evidence>
<proteinExistence type="predicted"/>
<dbReference type="Pfam" id="PF07546">
    <property type="entry name" value="EMI"/>
    <property type="match status" value="1"/>
</dbReference>
<dbReference type="InterPro" id="IPR050392">
    <property type="entry name" value="Collagen/C1q_domain"/>
</dbReference>
<keyword evidence="2" id="KW-0964">Secreted</keyword>
<feature type="domain" description="EMI" evidence="7">
    <location>
        <begin position="90"/>
        <end position="166"/>
    </location>
</feature>
<accession>A0A9W7WEZ5</accession>
<dbReference type="PANTHER" id="PTHR15427:SF40">
    <property type="entry name" value="MULTIMERIN-2 PRECURSOR"/>
    <property type="match status" value="1"/>
</dbReference>
<dbReference type="EMBL" id="JAFHDT010000018">
    <property type="protein sequence ID" value="KAI7796639.1"/>
    <property type="molecule type" value="Genomic_DNA"/>
</dbReference>
<dbReference type="Proteomes" id="UP001059041">
    <property type="component" value="Linkage Group LG18"/>
</dbReference>
<dbReference type="AlphaFoldDB" id="A0A9W7WEZ5"/>
<keyword evidence="3" id="KW-0272">Extracellular matrix</keyword>
<comment type="subcellular location">
    <subcellularLocation>
        <location evidence="1">Secreted</location>
        <location evidence="1">Extracellular space</location>
        <location evidence="1">Extracellular matrix</location>
    </subcellularLocation>
</comment>
<dbReference type="PROSITE" id="PS51041">
    <property type="entry name" value="EMI"/>
    <property type="match status" value="1"/>
</dbReference>